<accession>A0A0F6IFH2</accession>
<evidence type="ECO:0000313" key="2">
    <source>
        <dbReference type="Proteomes" id="UP000012164"/>
    </source>
</evidence>
<name>A0A0F6IFH2_LEPIR</name>
<evidence type="ECO:0000313" key="1">
    <source>
        <dbReference type="EMBL" id="EMJ36797.1"/>
    </source>
</evidence>
<comment type="caution">
    <text evidence="1">The sequence shown here is derived from an EMBL/GenBank/DDBJ whole genome shotgun (WGS) entry which is preliminary data.</text>
</comment>
<dbReference type="AlphaFoldDB" id="A0A0F6IFH2"/>
<dbReference type="EMBL" id="AKWR02000115">
    <property type="protein sequence ID" value="EMJ36797.1"/>
    <property type="molecule type" value="Genomic_DNA"/>
</dbReference>
<reference evidence="1 2" key="1">
    <citation type="submission" date="2013-01" db="EMBL/GenBank/DDBJ databases">
        <authorList>
            <person name="Harkins D.M."/>
            <person name="Durkin A.S."/>
            <person name="Brinkac L.M."/>
            <person name="Haft D.H."/>
            <person name="Selengut J.D."/>
            <person name="Sanka R."/>
            <person name="DePew J."/>
            <person name="Purushe J."/>
            <person name="Peacock S.J."/>
            <person name="Thaipadungpanit J."/>
            <person name="Wuthiekanun V.W."/>
            <person name="Day N.P."/>
            <person name="Vinetz J.M."/>
            <person name="Sutton G.G."/>
            <person name="Nierman W.C."/>
            <person name="Fouts D.E."/>
        </authorList>
    </citation>
    <scope>NUCLEOTIDE SEQUENCE [LARGE SCALE GENOMIC DNA]</scope>
    <source>
        <strain evidence="1 2">FPW1039</strain>
    </source>
</reference>
<organism evidence="1 2">
    <name type="scientific">Leptospira interrogans str. FPW1039</name>
    <dbReference type="NCBI Taxonomy" id="1193040"/>
    <lineage>
        <taxon>Bacteria</taxon>
        <taxon>Pseudomonadati</taxon>
        <taxon>Spirochaetota</taxon>
        <taxon>Spirochaetia</taxon>
        <taxon>Leptospirales</taxon>
        <taxon>Leptospiraceae</taxon>
        <taxon>Leptospira</taxon>
    </lineage>
</organism>
<dbReference type="Proteomes" id="UP000012164">
    <property type="component" value="Unassembled WGS sequence"/>
</dbReference>
<sequence>MGLIFLNLSSAVFQIMMKNNIQLATQNVRVPTNPDFIDKFKKCRNYYVQKIYSKIDSANTIGSYDET</sequence>
<proteinExistence type="predicted"/>
<protein>
    <submittedName>
        <fullName evidence="1">Uncharacterized protein</fullName>
    </submittedName>
</protein>
<gene>
    <name evidence="1" type="ORF">LEP1GSC079_3125</name>
</gene>